<evidence type="ECO:0000256" key="10">
    <source>
        <dbReference type="ARBA" id="ARBA00023179"/>
    </source>
</evidence>
<evidence type="ECO:0000256" key="2">
    <source>
        <dbReference type="ARBA" id="ARBA00008314"/>
    </source>
</evidence>
<dbReference type="InterPro" id="IPR004009">
    <property type="entry name" value="SH3_Myosin"/>
</dbReference>
<dbReference type="FunFam" id="1.20.5.370:FF:000003">
    <property type="entry name" value="Myosin heavy chain"/>
    <property type="match status" value="1"/>
</dbReference>
<dbReference type="PaxDb" id="8022-A0A060Y5W1"/>
<dbReference type="SMART" id="SM00242">
    <property type="entry name" value="MYSc"/>
    <property type="match status" value="1"/>
</dbReference>
<keyword evidence="7 13" id="KW-0175">Coiled coil</keyword>
<evidence type="ECO:0000256" key="14">
    <source>
        <dbReference type="SAM" id="MobiDB-lite"/>
    </source>
</evidence>
<feature type="region of interest" description="Disordered" evidence="14">
    <location>
        <begin position="1586"/>
        <end position="1611"/>
    </location>
</feature>
<dbReference type="GO" id="GO:0005524">
    <property type="term" value="F:ATP binding"/>
    <property type="evidence" value="ECO:0007669"/>
    <property type="project" value="UniProtKB-UniRule"/>
</dbReference>
<evidence type="ECO:0000313" key="19">
    <source>
        <dbReference type="Proteomes" id="UP000193380"/>
    </source>
</evidence>
<protein>
    <recommendedName>
        <fullName evidence="20">Myosin motor domain-containing protein</fullName>
    </recommendedName>
</protein>
<dbReference type="GO" id="GO:0000146">
    <property type="term" value="F:microfilament motor activity"/>
    <property type="evidence" value="ECO:0007669"/>
    <property type="project" value="TreeGrafter"/>
</dbReference>
<evidence type="ECO:0000256" key="4">
    <source>
        <dbReference type="ARBA" id="ARBA00022490"/>
    </source>
</evidence>
<feature type="compositionally biased region" description="Polar residues" evidence="14">
    <location>
        <begin position="1595"/>
        <end position="1606"/>
    </location>
</feature>
<dbReference type="PANTHER" id="PTHR45615">
    <property type="entry name" value="MYOSIN HEAVY CHAIN, NON-MUSCLE"/>
    <property type="match status" value="1"/>
</dbReference>
<evidence type="ECO:0000259" key="17">
    <source>
        <dbReference type="PROSITE" id="PS51844"/>
    </source>
</evidence>
<evidence type="ECO:0000313" key="18">
    <source>
        <dbReference type="EMBL" id="CDQ87288.1"/>
    </source>
</evidence>
<dbReference type="Gene3D" id="1.20.120.720">
    <property type="entry name" value="Myosin VI head, motor domain, U50 subdomain"/>
    <property type="match status" value="1"/>
</dbReference>
<keyword evidence="10" id="KW-0514">Muscle protein</keyword>
<reference evidence="18" key="2">
    <citation type="submission" date="2014-03" db="EMBL/GenBank/DDBJ databases">
        <authorList>
            <person name="Genoscope - CEA"/>
        </authorList>
    </citation>
    <scope>NUCLEOTIDE SEQUENCE</scope>
</reference>
<dbReference type="FunFam" id="1.20.5.340:FF:000002">
    <property type="entry name" value="Myosin heavy chain"/>
    <property type="match status" value="1"/>
</dbReference>
<evidence type="ECO:0008006" key="20">
    <source>
        <dbReference type="Google" id="ProtNLM"/>
    </source>
</evidence>
<feature type="transmembrane region" description="Helical" evidence="15">
    <location>
        <begin position="115"/>
        <end position="136"/>
    </location>
</feature>
<dbReference type="FunFam" id="1.20.5.340:FF:000003">
    <property type="entry name" value="Myosin heavy chain"/>
    <property type="match status" value="1"/>
</dbReference>
<evidence type="ECO:0000256" key="12">
    <source>
        <dbReference type="PROSITE-ProRule" id="PRU00782"/>
    </source>
</evidence>
<evidence type="ECO:0000256" key="1">
    <source>
        <dbReference type="ARBA" id="ARBA00004657"/>
    </source>
</evidence>
<dbReference type="Pfam" id="PF01576">
    <property type="entry name" value="Myosin_tail_1"/>
    <property type="match status" value="1"/>
</dbReference>
<keyword evidence="15" id="KW-0812">Transmembrane</keyword>
<keyword evidence="15" id="KW-1133">Transmembrane helix</keyword>
<comment type="similarity">
    <text evidence="2 12">Belongs to the TRAFAC class myosin-kinesin ATPase superfamily. Myosin family.</text>
</comment>
<dbReference type="Gene3D" id="6.10.250.2420">
    <property type="match status" value="1"/>
</dbReference>
<dbReference type="InterPro" id="IPR001609">
    <property type="entry name" value="Myosin_head_motor_dom-like"/>
</dbReference>
<dbReference type="Gene3D" id="1.20.5.370">
    <property type="match status" value="5"/>
</dbReference>
<dbReference type="SUPFAM" id="SSF90257">
    <property type="entry name" value="Myosin rod fragments"/>
    <property type="match status" value="5"/>
</dbReference>
<evidence type="ECO:0000256" key="15">
    <source>
        <dbReference type="SAM" id="Phobius"/>
    </source>
</evidence>
<dbReference type="FunFam" id="1.20.5.370:FF:000007">
    <property type="entry name" value="Myosin heavy chain"/>
    <property type="match status" value="1"/>
</dbReference>
<evidence type="ECO:0000256" key="5">
    <source>
        <dbReference type="ARBA" id="ARBA00022741"/>
    </source>
</evidence>
<feature type="region of interest" description="Actin-binding" evidence="12">
    <location>
        <begin position="659"/>
        <end position="681"/>
    </location>
</feature>
<dbReference type="FunFam" id="1.20.5.370:FF:000008">
    <property type="entry name" value="Myosin heavy chain"/>
    <property type="match status" value="1"/>
</dbReference>
<evidence type="ECO:0000256" key="9">
    <source>
        <dbReference type="ARBA" id="ARBA00023175"/>
    </source>
</evidence>
<evidence type="ECO:0000256" key="6">
    <source>
        <dbReference type="ARBA" id="ARBA00022840"/>
    </source>
</evidence>
<dbReference type="SUPFAM" id="SSF57997">
    <property type="entry name" value="Tropomyosin"/>
    <property type="match status" value="1"/>
</dbReference>
<dbReference type="Gene3D" id="1.20.5.4820">
    <property type="match status" value="1"/>
</dbReference>
<accession>A0A060Y5W1</accession>
<dbReference type="Gene3D" id="1.20.58.530">
    <property type="match status" value="1"/>
</dbReference>
<dbReference type="Pfam" id="PF00063">
    <property type="entry name" value="Myosin_head"/>
    <property type="match status" value="1"/>
</dbReference>
<dbReference type="EMBL" id="FR907784">
    <property type="protein sequence ID" value="CDQ87288.1"/>
    <property type="molecule type" value="Genomic_DNA"/>
</dbReference>
<dbReference type="InterPro" id="IPR036961">
    <property type="entry name" value="Kinesin_motor_dom_sf"/>
</dbReference>
<dbReference type="FunFam" id="1.20.5.370:FF:000001">
    <property type="entry name" value="Myosin heavy chain"/>
    <property type="match status" value="1"/>
</dbReference>
<evidence type="ECO:0000256" key="7">
    <source>
        <dbReference type="ARBA" id="ARBA00023054"/>
    </source>
</evidence>
<dbReference type="CDD" id="cd01377">
    <property type="entry name" value="MYSc_class_II"/>
    <property type="match status" value="1"/>
</dbReference>
<dbReference type="InterPro" id="IPR002928">
    <property type="entry name" value="Myosin_tail"/>
</dbReference>
<dbReference type="PROSITE" id="PS51844">
    <property type="entry name" value="SH3_LIKE"/>
    <property type="match status" value="1"/>
</dbReference>
<dbReference type="Gene3D" id="1.20.5.340">
    <property type="match status" value="5"/>
</dbReference>
<keyword evidence="15" id="KW-0472">Membrane</keyword>
<dbReference type="GO" id="GO:0051015">
    <property type="term" value="F:actin filament binding"/>
    <property type="evidence" value="ECO:0007669"/>
    <property type="project" value="InterPro"/>
</dbReference>
<comment type="subcellular location">
    <subcellularLocation>
        <location evidence="1">Cytoplasm</location>
        <location evidence="1">Myofibril</location>
    </subcellularLocation>
</comment>
<feature type="region of interest" description="Disordered" evidence="14">
    <location>
        <begin position="1635"/>
        <end position="1655"/>
    </location>
</feature>
<feature type="compositionally biased region" description="Polar residues" evidence="14">
    <location>
        <begin position="1635"/>
        <end position="1652"/>
    </location>
</feature>
<feature type="domain" description="Myosin N-terminal SH3-like" evidence="17">
    <location>
        <begin position="33"/>
        <end position="87"/>
    </location>
</feature>
<dbReference type="Gene3D" id="3.40.850.10">
    <property type="entry name" value="Kinesin motor domain"/>
    <property type="match status" value="1"/>
</dbReference>
<evidence type="ECO:0000259" key="16">
    <source>
        <dbReference type="PROSITE" id="PS51456"/>
    </source>
</evidence>
<evidence type="ECO:0000256" key="13">
    <source>
        <dbReference type="SAM" id="Coils"/>
    </source>
</evidence>
<reference evidence="18" key="1">
    <citation type="journal article" date="2014" name="Nat. Commun.">
        <title>The rainbow trout genome provides novel insights into evolution after whole-genome duplication in vertebrates.</title>
        <authorList>
            <person name="Berthelot C."/>
            <person name="Brunet F."/>
            <person name="Chalopin D."/>
            <person name="Juanchich A."/>
            <person name="Bernard M."/>
            <person name="Noel B."/>
            <person name="Bento P."/>
            <person name="Da Silva C."/>
            <person name="Labadie K."/>
            <person name="Alberti A."/>
            <person name="Aury J.M."/>
            <person name="Louis A."/>
            <person name="Dehais P."/>
            <person name="Bardou P."/>
            <person name="Montfort J."/>
            <person name="Klopp C."/>
            <person name="Cabau C."/>
            <person name="Gaspin C."/>
            <person name="Thorgaard G.H."/>
            <person name="Boussaha M."/>
            <person name="Quillet E."/>
            <person name="Guyomard R."/>
            <person name="Galiana D."/>
            <person name="Bobe J."/>
            <person name="Volff J.N."/>
            <person name="Genet C."/>
            <person name="Wincker P."/>
            <person name="Jaillon O."/>
            <person name="Roest Crollius H."/>
            <person name="Guiguen Y."/>
        </authorList>
    </citation>
    <scope>NUCLEOTIDE SEQUENCE [LARGE SCALE GENOMIC DNA]</scope>
</reference>
<evidence type="ECO:0000256" key="8">
    <source>
        <dbReference type="ARBA" id="ARBA00023123"/>
    </source>
</evidence>
<dbReference type="FunFam" id="1.20.5.370:FF:000002">
    <property type="entry name" value="Myosin heavy chain"/>
    <property type="match status" value="1"/>
</dbReference>
<dbReference type="FunFam" id="1.20.5.340:FF:000004">
    <property type="entry name" value="Myosin heavy chain"/>
    <property type="match status" value="1"/>
</dbReference>
<name>A0A060Y5W1_ONCMY</name>
<keyword evidence="11 12" id="KW-0009">Actin-binding</keyword>
<dbReference type="GO" id="GO:0030016">
    <property type="term" value="C:myofibril"/>
    <property type="evidence" value="ECO:0007669"/>
    <property type="project" value="UniProtKB-SubCell"/>
</dbReference>
<gene>
    <name evidence="18" type="ORF">GSONMT00007433001</name>
</gene>
<dbReference type="PANTHER" id="PTHR45615:SF44">
    <property type="entry name" value="MYOSIN HEAVY CHAIN 4-RELATED"/>
    <property type="match status" value="1"/>
</dbReference>
<dbReference type="PRINTS" id="PR00193">
    <property type="entry name" value="MYOSINHEAVY"/>
</dbReference>
<dbReference type="InterPro" id="IPR008989">
    <property type="entry name" value="Myosin_S1_N"/>
</dbReference>
<feature type="binding site" evidence="12">
    <location>
        <begin position="192"/>
        <end position="199"/>
    </location>
    <ligand>
        <name>ATP</name>
        <dbReference type="ChEBI" id="CHEBI:30616"/>
    </ligand>
</feature>
<evidence type="ECO:0000256" key="3">
    <source>
        <dbReference type="ARBA" id="ARBA00022433"/>
    </source>
</evidence>
<dbReference type="SUPFAM" id="SSF50084">
    <property type="entry name" value="Myosin S1 fragment, N-terminal domain"/>
    <property type="match status" value="1"/>
</dbReference>
<sequence length="1938" mass="222203">MSTDAEMQIYGKAAIYLRKPEKERMEAQAAPFDSKNACYVADTKELYLKGLVTARADGKCTVTVTNPNGTKEEGKEFKEADVYQMNPPKYNKIEDMAMMTYLNEASVLYNLKERYAAWMIYFIIAIRHLGGLWYMANISRLRAVPRHVPLCIRTALSGGKNPLNEPYEFTNEPLICFFLVTDNENQSVLITGESGAGKTVNTKRVIQYFATIAVSGAKKEVDPNKMQGSLEDQIIAANPLLEAYGNAKTVRNDNSSRFGKFIRIHFQGGKLAKADIETCELVLIIYQFFPEFTHIIFWRSCHQITFYLIISPIPSHRCTICRALVLFPVPVIDIQYVEHYHRCTICRALVPFPNNEIEHLRQIVSHEMWHQKDLVCLSLLLLVLSQVADKIGYLLGLNSAEMLKALCYPRVKVGNEYVTKGQTVPQVNNSVSALAKSIYERMFLWMVIRINEMLDTKNPRQFYIGVLDIAGFEIFDYNSMEQLCINFTNEKLQQFFNHTMFVLEQEEYKKEGIIWAFIDFGMDLAACIELIEKPLGIFSILEEECMFPKSSDTTFKDKLYAQHLGKTKAFEKPKPAKGKAEAHFSLVHYAGTVDYNITGWLEKNKDPLNDSVIQLYGKSTVKLLAALYPAAPPEDTTKKGGKKKGGSMQTVSSQFRENLHKLMTNLRSTHPHFVRCLIPNESKTPGLMENFLVIHQLRCNGVLEGIRICRKGFPSRIIYADFKQRYKVLNASVIPEGQFMDNKKASEKLLGSIDVNHEDYKFGHTKVFFKAGLLGVLEEMRDEKLASLVGMVQALSRGFLMRREFTKMMERRDSVFTIQYNIRSFMNVKTWPWMKVYFKIKPLLKSAETEKELANMKENYEKMTSDLAKALATKKQLEEKMISMVQERADLALQVASDSENLTDAEERCEGLIKSKIQLEAKLKETTERLEDEEEMNAELTAKKRKLEDECSELKKDIDDLELTLAKVEKEKHASENKVKNLTEEMASMDESVAKLTKEKKALQEAHQQTLEDLQAEEDKVNTLTKAKTKLEQQVDDLEGSLEQEKKLRMDLERAKRKLEGDLKLAQESIMDLENDKQQSDEKIKKKEFETSQLLSKIEDEQSLGAQLQKKIKELQARIEELEEEIEAERAARAKVEKQRADLSRELEEISERLEEAGGATAAQIEMNKKREVEFQKLRRDLEESTLQHEATAAGLRKKQADSVAELGQQIDNLQRIKQKLEKEKSEYKMEIDDLSSNMEAVAKAKGNLEKMCRTLEDQLSELKTKNDENVRQVNDISGQRARLLTENGEFGRQLEEKEALVSQLTRGKQAFTQQVEEMKRLIEEEVKAKNALSHSVQSARHDCDLLREQFEEEQEAKAELQRGMSKANSEVAQWRTKYETDAIQRTEELEEAKKKLAQRLQEAEETIEATNSKCASLEKTKQRLQGEVEDLMIDVERANAMAANLDKKQRNFDKVLAECKQKFEEGQAELEGAQKEARSMSTELFKMKNSYEEALDHLETLKRENKNLQQEISDLTEQIGETGKSIHELEKAKKTVETEKSEIQTALEEAEGTLEHEESKILRLQLELNQIKGEVDRKIAEKDEEMEQIKRNSQRMVDSMQSTLDSEVRSRNDALRVKKKMEGDLNEMEVQLSHANRQAAESQKQLRNAQGQLKDAQLHLDDAVRASEDMKEQAAMVERRNGLMVAEIEELRVALEQTERGRKVAETELVDASERVGLLHSQNTSLLNTKKKLETDLVQVQGEVDDIVQEARNAEEKAKKAITDAAMMAEELKKEQDTSSHLERMKKNLEVTVKDLQHRLDEAENLAMKGGKKQLQKLESRVRELETEVEAEQRRGVDVVKGVRKYERRVKELTYQTEEDKKNVGRLQDLVGKLQMKVKAYKRQAEEAEEAANSHMSKLRKVQHELEEAEERADIAETQVNKLRAKTREGGKVQNCC</sequence>
<dbReference type="FunFam" id="1.20.5.340:FF:000006">
    <property type="entry name" value="Myosin heavy chain"/>
    <property type="match status" value="1"/>
</dbReference>
<dbReference type="InterPro" id="IPR014751">
    <property type="entry name" value="XRCC4-like_C"/>
</dbReference>
<evidence type="ECO:0000256" key="11">
    <source>
        <dbReference type="ARBA" id="ARBA00023203"/>
    </source>
</evidence>
<proteinExistence type="inferred from homology"/>
<keyword evidence="5 12" id="KW-0547">Nucleotide-binding</keyword>
<dbReference type="GO" id="GO:0032982">
    <property type="term" value="C:myosin filament"/>
    <property type="evidence" value="ECO:0007669"/>
    <property type="project" value="UniProtKB-KW"/>
</dbReference>
<dbReference type="FunFam" id="1.20.120.720:FF:000001">
    <property type="entry name" value="Myosin heavy chain, muscle"/>
    <property type="match status" value="1"/>
</dbReference>
<dbReference type="Proteomes" id="UP000193380">
    <property type="component" value="Unassembled WGS sequence"/>
</dbReference>
<keyword evidence="6 12" id="KW-0067">ATP-binding</keyword>
<feature type="domain" description="Myosin motor" evidence="16">
    <location>
        <begin position="91"/>
        <end position="782"/>
    </location>
</feature>
<dbReference type="FunFam" id="1.20.5.4820:FF:000001">
    <property type="entry name" value="Myosin heavy chain"/>
    <property type="match status" value="1"/>
</dbReference>
<feature type="coiled-coil region" evidence="13">
    <location>
        <begin position="846"/>
        <end position="1160"/>
    </location>
</feature>
<dbReference type="InterPro" id="IPR027417">
    <property type="entry name" value="P-loop_NTPase"/>
</dbReference>
<dbReference type="SUPFAM" id="SSF52540">
    <property type="entry name" value="P-loop containing nucleoside triphosphate hydrolases"/>
    <property type="match status" value="1"/>
</dbReference>
<dbReference type="STRING" id="8022.A0A060Y5W1"/>
<keyword evidence="9 12" id="KW-0505">Motor protein</keyword>
<dbReference type="FunFam" id="1.20.58.530:FF:000001">
    <property type="entry name" value="Myosin heavy chain"/>
    <property type="match status" value="1"/>
</dbReference>
<feature type="coiled-coil region" evidence="13">
    <location>
        <begin position="1204"/>
        <end position="1273"/>
    </location>
</feature>
<keyword evidence="8 12" id="KW-0518">Myosin</keyword>
<dbReference type="Gene3D" id="1.10.10.820">
    <property type="match status" value="1"/>
</dbReference>
<dbReference type="PROSITE" id="PS51456">
    <property type="entry name" value="MYOSIN_MOTOR"/>
    <property type="match status" value="1"/>
</dbReference>
<dbReference type="Gene3D" id="2.30.30.360">
    <property type="entry name" value="Myosin S1 fragment, N-terminal"/>
    <property type="match status" value="1"/>
</dbReference>
<dbReference type="PROSITE" id="PS50096">
    <property type="entry name" value="IQ"/>
    <property type="match status" value="1"/>
</dbReference>
<organism evidence="18 19">
    <name type="scientific">Oncorhynchus mykiss</name>
    <name type="common">Rainbow trout</name>
    <name type="synonym">Salmo gairdneri</name>
    <dbReference type="NCBI Taxonomy" id="8022"/>
    <lineage>
        <taxon>Eukaryota</taxon>
        <taxon>Metazoa</taxon>
        <taxon>Chordata</taxon>
        <taxon>Craniata</taxon>
        <taxon>Vertebrata</taxon>
        <taxon>Euteleostomi</taxon>
        <taxon>Actinopterygii</taxon>
        <taxon>Neopterygii</taxon>
        <taxon>Teleostei</taxon>
        <taxon>Protacanthopterygii</taxon>
        <taxon>Salmoniformes</taxon>
        <taxon>Salmonidae</taxon>
        <taxon>Salmoninae</taxon>
        <taxon>Oncorhynchus</taxon>
    </lineage>
</organism>
<keyword evidence="4" id="KW-0963">Cytoplasm</keyword>
<keyword evidence="3" id="KW-0787">Thick filament</keyword>
<dbReference type="GO" id="GO:0016460">
    <property type="term" value="C:myosin II complex"/>
    <property type="evidence" value="ECO:0007669"/>
    <property type="project" value="TreeGrafter"/>
</dbReference>
<dbReference type="FunFam" id="1.20.5.340:FF:000013">
    <property type="entry name" value="Myosin heavy chain"/>
    <property type="match status" value="1"/>
</dbReference>